<evidence type="ECO:0008006" key="3">
    <source>
        <dbReference type="Google" id="ProtNLM"/>
    </source>
</evidence>
<dbReference type="Proteomes" id="UP001189429">
    <property type="component" value="Unassembled WGS sequence"/>
</dbReference>
<comment type="caution">
    <text evidence="1">The sequence shown here is derived from an EMBL/GenBank/DDBJ whole genome shotgun (WGS) entry which is preliminary data.</text>
</comment>
<organism evidence="1 2">
    <name type="scientific">Prorocentrum cordatum</name>
    <dbReference type="NCBI Taxonomy" id="2364126"/>
    <lineage>
        <taxon>Eukaryota</taxon>
        <taxon>Sar</taxon>
        <taxon>Alveolata</taxon>
        <taxon>Dinophyceae</taxon>
        <taxon>Prorocentrales</taxon>
        <taxon>Prorocentraceae</taxon>
        <taxon>Prorocentrum</taxon>
    </lineage>
</organism>
<keyword evidence="2" id="KW-1185">Reference proteome</keyword>
<evidence type="ECO:0000313" key="1">
    <source>
        <dbReference type="EMBL" id="CAK0852888.1"/>
    </source>
</evidence>
<evidence type="ECO:0000313" key="2">
    <source>
        <dbReference type="Proteomes" id="UP001189429"/>
    </source>
</evidence>
<reference evidence="1" key="1">
    <citation type="submission" date="2023-10" db="EMBL/GenBank/DDBJ databases">
        <authorList>
            <person name="Chen Y."/>
            <person name="Shah S."/>
            <person name="Dougan E. K."/>
            <person name="Thang M."/>
            <person name="Chan C."/>
        </authorList>
    </citation>
    <scope>NUCLEOTIDE SEQUENCE [LARGE SCALE GENOMIC DNA]</scope>
</reference>
<sequence>VACQAWQGPMVTESLCRCICGSSKDQLDSHRAWGETPRIADALEKAGEPQQPKIVGCLSYAITVDQPLRGAPIREGELWHLSTEDKVEAVSFALYVNGFSFGQDVQDTQVSLSPFSLVRNCKFQSAYPSLNLASFKIFKISLFCQGQCYYFGVRAQDEHCSEEERSRWVLDISRAMRLVTQSLFPPFTIRCDPLVSVATTHRRLMAGYLIHHDDENSASVLYCELHPHCGDRAKLVLYENELCEAPVLDVYLTERSLCCEKIGINCSCFSVEDRMPESGGG</sequence>
<proteinExistence type="predicted"/>
<accession>A0ABN9U5I9</accession>
<name>A0ABN9U5I9_9DINO</name>
<gene>
    <name evidence="1" type="ORF">PCOR1329_LOCUS44534</name>
</gene>
<feature type="non-terminal residue" evidence="1">
    <location>
        <position position="1"/>
    </location>
</feature>
<protein>
    <recommendedName>
        <fullName evidence="3">PH domain-containing protein</fullName>
    </recommendedName>
</protein>
<dbReference type="EMBL" id="CAUYUJ010015354">
    <property type="protein sequence ID" value="CAK0852888.1"/>
    <property type="molecule type" value="Genomic_DNA"/>
</dbReference>